<organism evidence="1">
    <name type="scientific">Solanum chacoense</name>
    <name type="common">Chaco potato</name>
    <dbReference type="NCBI Taxonomy" id="4108"/>
    <lineage>
        <taxon>Eukaryota</taxon>
        <taxon>Viridiplantae</taxon>
        <taxon>Streptophyta</taxon>
        <taxon>Embryophyta</taxon>
        <taxon>Tracheophyta</taxon>
        <taxon>Spermatophyta</taxon>
        <taxon>Magnoliopsida</taxon>
        <taxon>eudicotyledons</taxon>
        <taxon>Gunneridae</taxon>
        <taxon>Pentapetalae</taxon>
        <taxon>asterids</taxon>
        <taxon>lamiids</taxon>
        <taxon>Solanales</taxon>
        <taxon>Solanaceae</taxon>
        <taxon>Solanoideae</taxon>
        <taxon>Solaneae</taxon>
        <taxon>Solanum</taxon>
    </lineage>
</organism>
<protein>
    <submittedName>
        <fullName evidence="1">Putative ovule protein</fullName>
    </submittedName>
</protein>
<sequence>MLGFKAFFSFHRLVFLLAIQRLTLEYFLARVLLGLIYSSSVGQLLTFCTTHYHISLIYVSNFLYT</sequence>
<accession>A0A0V0HNK2</accession>
<evidence type="ECO:0000313" key="1">
    <source>
        <dbReference type="EMBL" id="JAP21067.1"/>
    </source>
</evidence>
<name>A0A0V0HNK2_SOLCH</name>
<dbReference type="AlphaFoldDB" id="A0A0V0HNK2"/>
<reference evidence="1" key="1">
    <citation type="submission" date="2015-12" db="EMBL/GenBank/DDBJ databases">
        <title>Gene expression during late stages of embryo sac development: a critical building block for successful pollen-pistil interactions.</title>
        <authorList>
            <person name="Liu Y."/>
            <person name="Joly V."/>
            <person name="Sabar M."/>
            <person name="Matton D.P."/>
        </authorList>
    </citation>
    <scope>NUCLEOTIDE SEQUENCE</scope>
</reference>
<dbReference type="EMBL" id="GEDG01018114">
    <property type="protein sequence ID" value="JAP21067.1"/>
    <property type="molecule type" value="Transcribed_RNA"/>
</dbReference>
<proteinExistence type="predicted"/>